<feature type="domain" description="TadE-like" evidence="2">
    <location>
        <begin position="8"/>
        <end position="50"/>
    </location>
</feature>
<evidence type="ECO:0000313" key="3">
    <source>
        <dbReference type="EMBL" id="MBP2384847.1"/>
    </source>
</evidence>
<keyword evidence="1" id="KW-1133">Transmembrane helix</keyword>
<sequence length="130" mass="13911">MRDKNQQGASAVEFALILPLLLTLMLGVIEFGFFFNQQLSITQAAREGARDYAIHHSDPGYSQAELEAIVAKAAPALGEVTTKVSSTNNCSGSSKTAIVTVSRSYTTLTGWFEFLTDTELNGEGAMRCGG</sequence>
<keyword evidence="4" id="KW-1185">Reference proteome</keyword>
<dbReference type="Pfam" id="PF07811">
    <property type="entry name" value="TadE"/>
    <property type="match status" value="1"/>
</dbReference>
<feature type="transmembrane region" description="Helical" evidence="1">
    <location>
        <begin position="12"/>
        <end position="35"/>
    </location>
</feature>
<dbReference type="EMBL" id="JAGIOF010000001">
    <property type="protein sequence ID" value="MBP2384847.1"/>
    <property type="molecule type" value="Genomic_DNA"/>
</dbReference>
<keyword evidence="1" id="KW-0472">Membrane</keyword>
<name>A0ABS4X8P7_9MICC</name>
<dbReference type="RefSeq" id="WP_209995560.1">
    <property type="nucleotide sequence ID" value="NZ_BAAAJY010000006.1"/>
</dbReference>
<evidence type="ECO:0000313" key="4">
    <source>
        <dbReference type="Proteomes" id="UP001296993"/>
    </source>
</evidence>
<gene>
    <name evidence="3" type="ORF">JOF47_000358</name>
</gene>
<keyword evidence="1" id="KW-0812">Transmembrane</keyword>
<evidence type="ECO:0000256" key="1">
    <source>
        <dbReference type="SAM" id="Phobius"/>
    </source>
</evidence>
<evidence type="ECO:0000259" key="2">
    <source>
        <dbReference type="Pfam" id="PF07811"/>
    </source>
</evidence>
<protein>
    <submittedName>
        <fullName evidence="3">Flp pilus assembly protein TadG</fullName>
    </submittedName>
</protein>
<comment type="caution">
    <text evidence="3">The sequence shown here is derived from an EMBL/GenBank/DDBJ whole genome shotgun (WGS) entry which is preliminary data.</text>
</comment>
<accession>A0ABS4X8P7</accession>
<reference evidence="3 4" key="1">
    <citation type="submission" date="2021-03" db="EMBL/GenBank/DDBJ databases">
        <title>Sequencing the genomes of 1000 actinobacteria strains.</title>
        <authorList>
            <person name="Klenk H.-P."/>
        </authorList>
    </citation>
    <scope>NUCLEOTIDE SEQUENCE [LARGE SCALE GENOMIC DNA]</scope>
    <source>
        <strain evidence="3 4">DSM 15797</strain>
    </source>
</reference>
<dbReference type="InterPro" id="IPR012495">
    <property type="entry name" value="TadE-like_dom"/>
</dbReference>
<proteinExistence type="predicted"/>
<organism evidence="3 4">
    <name type="scientific">Paeniglutamicibacter kerguelensis</name>
    <dbReference type="NCBI Taxonomy" id="254788"/>
    <lineage>
        <taxon>Bacteria</taxon>
        <taxon>Bacillati</taxon>
        <taxon>Actinomycetota</taxon>
        <taxon>Actinomycetes</taxon>
        <taxon>Micrococcales</taxon>
        <taxon>Micrococcaceae</taxon>
        <taxon>Paeniglutamicibacter</taxon>
    </lineage>
</organism>
<dbReference type="Proteomes" id="UP001296993">
    <property type="component" value="Unassembled WGS sequence"/>
</dbReference>